<dbReference type="AlphaFoldDB" id="A0A859FIS6"/>
<proteinExistence type="predicted"/>
<dbReference type="Proteomes" id="UP000318138">
    <property type="component" value="Chromosome"/>
</dbReference>
<feature type="transmembrane region" description="Helical" evidence="1">
    <location>
        <begin position="7"/>
        <end position="26"/>
    </location>
</feature>
<gene>
    <name evidence="2" type="ORF">FLK61_39510</name>
</gene>
<evidence type="ECO:0000313" key="2">
    <source>
        <dbReference type="EMBL" id="QKS72704.1"/>
    </source>
</evidence>
<evidence type="ECO:0000256" key="1">
    <source>
        <dbReference type="SAM" id="Phobius"/>
    </source>
</evidence>
<dbReference type="KEGG" id="psua:FLK61_39510"/>
<keyword evidence="1" id="KW-0472">Membrane</keyword>
<organism evidence="2 3">
    <name type="scientific">Paenalkalicoccus suaedae</name>
    <dbReference type="NCBI Taxonomy" id="2592382"/>
    <lineage>
        <taxon>Bacteria</taxon>
        <taxon>Bacillati</taxon>
        <taxon>Bacillota</taxon>
        <taxon>Bacilli</taxon>
        <taxon>Bacillales</taxon>
        <taxon>Bacillaceae</taxon>
        <taxon>Paenalkalicoccus</taxon>
    </lineage>
</organism>
<feature type="transmembrane region" description="Helical" evidence="1">
    <location>
        <begin position="46"/>
        <end position="68"/>
    </location>
</feature>
<reference evidence="3" key="1">
    <citation type="submission" date="2019-07" db="EMBL/GenBank/DDBJ databases">
        <title>Bacillus alkalisoli sp. nov. isolated from saline soil.</title>
        <authorList>
            <person name="Sun J.-Q."/>
            <person name="Xu L."/>
        </authorList>
    </citation>
    <scope>NUCLEOTIDE SEQUENCE [LARGE SCALE GENOMIC DNA]</scope>
    <source>
        <strain evidence="3">M4U3P1</strain>
    </source>
</reference>
<name>A0A859FIS6_9BACI</name>
<keyword evidence="1" id="KW-0812">Transmembrane</keyword>
<keyword evidence="1" id="KW-1133">Transmembrane helix</keyword>
<dbReference type="EMBL" id="CP041372">
    <property type="protein sequence ID" value="QKS72704.1"/>
    <property type="molecule type" value="Genomic_DNA"/>
</dbReference>
<sequence>MTSLIGIILLFSSVYYGIMLADYVILSPYSSIDMSIYEIAVGKYTNAFFSVGLVTLIAGLVALFLLFFKRITNADKQTTNHENA</sequence>
<accession>A0A859FIS6</accession>
<protein>
    <submittedName>
        <fullName evidence="2">Uncharacterized protein</fullName>
    </submittedName>
</protein>
<evidence type="ECO:0000313" key="3">
    <source>
        <dbReference type="Proteomes" id="UP000318138"/>
    </source>
</evidence>
<keyword evidence="3" id="KW-1185">Reference proteome</keyword>